<dbReference type="Proteomes" id="UP000324965">
    <property type="component" value="Unassembled WGS sequence"/>
</dbReference>
<dbReference type="AlphaFoldDB" id="A0A5B0A570"/>
<name>A0A5B0A570_9ACTN</name>
<reference evidence="1 2" key="1">
    <citation type="submission" date="2019-05" db="EMBL/GenBank/DDBJ databases">
        <authorList>
            <person name="Hariharan J."/>
            <person name="Choudoir M.J."/>
            <person name="Diebold P."/>
            <person name="Panke-Buisse K."/>
            <person name="Buckley D.H."/>
        </authorList>
    </citation>
    <scope>NUCLEOTIDE SEQUENCE [LARGE SCALE GENOMIC DNA]</scope>
    <source>
        <strain evidence="1 2">SUN51</strain>
    </source>
</reference>
<dbReference type="OrthoDB" id="3521994at2"/>
<dbReference type="RefSeq" id="WP_149515092.1">
    <property type="nucleotide sequence ID" value="NZ_VDFC01000065.1"/>
</dbReference>
<protein>
    <submittedName>
        <fullName evidence="1">Uncharacterized protein</fullName>
    </submittedName>
</protein>
<sequence>MNIYECFVCSDPSETRTCDRCRNGIRGDLLQLPELFVHLTMSRQRIQGGASSGRSATRLHAPLPGRDDVLNLLGPASRQAVTDAEDQTGSVPFLEVLAGWSEVVTEERGLTPVRRHVSTLTARLTAHLPWICEQSWVRDFQEEIRDLVRTTQRISMTAPRKELLRGVTCPSCGGLTLVRHFPGDWAAECALCPSVRMDERDYRLLVEAQARDAHDRVNP</sequence>
<accession>A0A5B0A570</accession>
<evidence type="ECO:0000313" key="2">
    <source>
        <dbReference type="Proteomes" id="UP000324965"/>
    </source>
</evidence>
<gene>
    <name evidence="1" type="ORF">FGF04_33130</name>
</gene>
<comment type="caution">
    <text evidence="1">The sequence shown here is derived from an EMBL/GenBank/DDBJ whole genome shotgun (WGS) entry which is preliminary data.</text>
</comment>
<proteinExistence type="predicted"/>
<keyword evidence="2" id="KW-1185">Reference proteome</keyword>
<evidence type="ECO:0000313" key="1">
    <source>
        <dbReference type="EMBL" id="KAA0924266.1"/>
    </source>
</evidence>
<organism evidence="1 2">
    <name type="scientific">Streptomyces apricus</name>
    <dbReference type="NCBI Taxonomy" id="1828112"/>
    <lineage>
        <taxon>Bacteria</taxon>
        <taxon>Bacillati</taxon>
        <taxon>Actinomycetota</taxon>
        <taxon>Actinomycetes</taxon>
        <taxon>Kitasatosporales</taxon>
        <taxon>Streptomycetaceae</taxon>
        <taxon>Streptomyces</taxon>
    </lineage>
</organism>
<dbReference type="EMBL" id="VDFC01000065">
    <property type="protein sequence ID" value="KAA0924266.1"/>
    <property type="molecule type" value="Genomic_DNA"/>
</dbReference>